<dbReference type="AlphaFoldDB" id="A0A7G6YA65"/>
<dbReference type="KEGG" id="lse:F1C12_09720"/>
<proteinExistence type="predicted"/>
<dbReference type="Proteomes" id="UP000515511">
    <property type="component" value="Chromosome"/>
</dbReference>
<name>A0A7G6YA65_9MICO</name>
<organism evidence="1 2">
    <name type="scientific">Leifsonia shinshuensis</name>
    <dbReference type="NCBI Taxonomy" id="150026"/>
    <lineage>
        <taxon>Bacteria</taxon>
        <taxon>Bacillati</taxon>
        <taxon>Actinomycetota</taxon>
        <taxon>Actinomycetes</taxon>
        <taxon>Micrococcales</taxon>
        <taxon>Microbacteriaceae</taxon>
        <taxon>Leifsonia</taxon>
    </lineage>
</organism>
<protein>
    <submittedName>
        <fullName evidence="1">Uncharacterized protein</fullName>
    </submittedName>
</protein>
<accession>A0A7G6YA65</accession>
<dbReference type="RefSeq" id="WP_185278541.1">
    <property type="nucleotide sequence ID" value="NZ_CP043641.1"/>
</dbReference>
<sequence>MITSTTVSIDKIREDQRRIYEHIGLYTAASAGLDQLLGELLTKLSLKPATTFGGKVIRLAELPQMNAWADW</sequence>
<evidence type="ECO:0000313" key="2">
    <source>
        <dbReference type="Proteomes" id="UP000515511"/>
    </source>
</evidence>
<reference evidence="2" key="1">
    <citation type="submission" date="2019-09" db="EMBL/GenBank/DDBJ databases">
        <title>Antimicrobial potential of Antarctic Bacteria.</title>
        <authorList>
            <person name="Benaud N."/>
            <person name="Edwards R.J."/>
            <person name="Ferrari B.C."/>
        </authorList>
    </citation>
    <scope>NUCLEOTIDE SEQUENCE [LARGE SCALE GENOMIC DNA]</scope>
    <source>
        <strain evidence="2">INR9</strain>
    </source>
</reference>
<evidence type="ECO:0000313" key="1">
    <source>
        <dbReference type="EMBL" id="QNE35380.1"/>
    </source>
</evidence>
<dbReference type="EMBL" id="CP043641">
    <property type="protein sequence ID" value="QNE35380.1"/>
    <property type="molecule type" value="Genomic_DNA"/>
</dbReference>
<gene>
    <name evidence="1" type="ORF">F1C12_09720</name>
</gene>